<dbReference type="SUPFAM" id="SSF53271">
    <property type="entry name" value="PRTase-like"/>
    <property type="match status" value="1"/>
</dbReference>
<sequence length="450" mass="49462">MDFLGRFKDREEAAKLLSEKLIHLKNENPIVLAIPRGAVPIAAKVAEQLDAPMDLVLIKKIGAIHNPELAIGAISEDGHTFFNKELVQILGITSETQNKLAQTKLAELKEQKERLLGDRASFEIKDRTVIIVDDGIATGATLISSIQFLRHKNPKKIIVAAPVGAKDTIKKIEKIADDVIVLMAPVDFIAVGLWYETFDQVSDKEVRELLKPQKLSLSTSKKSVQIPIQGGTLKGDLHVSKDMKGLVLFAHGSGSSRLSPRNRYVADCLNQENFGTLLLDLLTEEEALERSQVFDIPKLAERLQTATLWIHNQFKNTPLGYFGASTGAGAALVAATKPNLSIKAVVSRGGRPDLAGEYLSKVKAPTLLIVGGADDIVITLNMQAQKRLRNCELIIVPDATHLFEEEGALDQVVDHAIKWFKHYLEHGNLKSDETLTKSSSKRSSDDLNRL</sequence>
<evidence type="ECO:0000256" key="1">
    <source>
        <dbReference type="SAM" id="Coils"/>
    </source>
</evidence>
<name>A0ABY4CDP6_9BACT</name>
<reference evidence="3" key="1">
    <citation type="submission" date="2022-03" db="EMBL/GenBank/DDBJ databases">
        <title>Genome Identification and Characterization of new species Bdellovibrio reynosense LBG001 sp. nov. from a Mexico soil sample.</title>
        <authorList>
            <person name="Camilli A."/>
            <person name="Ajao Y."/>
            <person name="Guo X."/>
        </authorList>
    </citation>
    <scope>NUCLEOTIDE SEQUENCE</scope>
    <source>
        <strain evidence="3">LBG001</strain>
    </source>
</reference>
<dbReference type="SUPFAM" id="SSF53474">
    <property type="entry name" value="alpha/beta-Hydrolases"/>
    <property type="match status" value="1"/>
</dbReference>
<gene>
    <name evidence="3" type="ORF">MNR06_08100</name>
</gene>
<feature type="coiled-coil region" evidence="1">
    <location>
        <begin position="98"/>
        <end position="125"/>
    </location>
</feature>
<proteinExistence type="predicted"/>
<evidence type="ECO:0000259" key="2">
    <source>
        <dbReference type="Pfam" id="PF00156"/>
    </source>
</evidence>
<dbReference type="Gene3D" id="3.30.1310.20">
    <property type="entry name" value="PRTase-like"/>
    <property type="match status" value="1"/>
</dbReference>
<feature type="domain" description="Phosphoribosyltransferase" evidence="2">
    <location>
        <begin position="12"/>
        <end position="180"/>
    </location>
</feature>
<dbReference type="Gene3D" id="3.40.50.2020">
    <property type="match status" value="1"/>
</dbReference>
<dbReference type="CDD" id="cd06223">
    <property type="entry name" value="PRTases_typeI"/>
    <property type="match status" value="1"/>
</dbReference>
<keyword evidence="4" id="KW-1185">Reference proteome</keyword>
<dbReference type="InterPro" id="IPR000836">
    <property type="entry name" value="PRTase_dom"/>
</dbReference>
<dbReference type="Gene3D" id="3.40.50.1820">
    <property type="entry name" value="alpha/beta hydrolase"/>
    <property type="match status" value="1"/>
</dbReference>
<dbReference type="InterPro" id="IPR029057">
    <property type="entry name" value="PRTase-like"/>
</dbReference>
<organism evidence="3 4">
    <name type="scientific">Bdellovibrio reynosensis</name>
    <dbReference type="NCBI Taxonomy" id="2835041"/>
    <lineage>
        <taxon>Bacteria</taxon>
        <taxon>Pseudomonadati</taxon>
        <taxon>Bdellovibrionota</taxon>
        <taxon>Bdellovibrionia</taxon>
        <taxon>Bdellovibrionales</taxon>
        <taxon>Pseudobdellovibrionaceae</taxon>
        <taxon>Bdellovibrio</taxon>
    </lineage>
</organism>
<dbReference type="RefSeq" id="WP_243540733.1">
    <property type="nucleotide sequence ID" value="NZ_CP093442.1"/>
</dbReference>
<keyword evidence="1" id="KW-0175">Coiled coil</keyword>
<dbReference type="Pfam" id="PF00156">
    <property type="entry name" value="Pribosyltran"/>
    <property type="match status" value="1"/>
</dbReference>
<accession>A0ABY4CDP6</accession>
<dbReference type="InterPro" id="IPR029058">
    <property type="entry name" value="AB_hydrolase_fold"/>
</dbReference>
<evidence type="ECO:0000313" key="4">
    <source>
        <dbReference type="Proteomes" id="UP000830116"/>
    </source>
</evidence>
<dbReference type="EMBL" id="CP093442">
    <property type="protein sequence ID" value="UOF02914.1"/>
    <property type="molecule type" value="Genomic_DNA"/>
</dbReference>
<evidence type="ECO:0000313" key="3">
    <source>
        <dbReference type="EMBL" id="UOF02914.1"/>
    </source>
</evidence>
<dbReference type="Proteomes" id="UP000830116">
    <property type="component" value="Chromosome"/>
</dbReference>
<protein>
    <recommendedName>
        <fullName evidence="2">Phosphoribosyltransferase domain-containing protein</fullName>
    </recommendedName>
</protein>